<feature type="compositionally biased region" description="Low complexity" evidence="1">
    <location>
        <begin position="542"/>
        <end position="557"/>
    </location>
</feature>
<reference evidence="2" key="1">
    <citation type="submission" date="2023-03" db="EMBL/GenBank/DDBJ databases">
        <title>Massive genome expansion in bonnet fungi (Mycena s.s.) driven by repeated elements and novel gene families across ecological guilds.</title>
        <authorList>
            <consortium name="Lawrence Berkeley National Laboratory"/>
            <person name="Harder C.B."/>
            <person name="Miyauchi S."/>
            <person name="Viragh M."/>
            <person name="Kuo A."/>
            <person name="Thoen E."/>
            <person name="Andreopoulos B."/>
            <person name="Lu D."/>
            <person name="Skrede I."/>
            <person name="Drula E."/>
            <person name="Henrissat B."/>
            <person name="Morin E."/>
            <person name="Kohler A."/>
            <person name="Barry K."/>
            <person name="LaButti K."/>
            <person name="Morin E."/>
            <person name="Salamov A."/>
            <person name="Lipzen A."/>
            <person name="Mereny Z."/>
            <person name="Hegedus B."/>
            <person name="Baldrian P."/>
            <person name="Stursova M."/>
            <person name="Weitz H."/>
            <person name="Taylor A."/>
            <person name="Grigoriev I.V."/>
            <person name="Nagy L.G."/>
            <person name="Martin F."/>
            <person name="Kauserud H."/>
        </authorList>
    </citation>
    <scope>NUCLEOTIDE SEQUENCE</scope>
    <source>
        <strain evidence="2">CBHHK188m</strain>
    </source>
</reference>
<feature type="region of interest" description="Disordered" evidence="1">
    <location>
        <begin position="450"/>
        <end position="475"/>
    </location>
</feature>
<evidence type="ECO:0000313" key="3">
    <source>
        <dbReference type="Proteomes" id="UP001215280"/>
    </source>
</evidence>
<feature type="region of interest" description="Disordered" evidence="1">
    <location>
        <begin position="348"/>
        <end position="418"/>
    </location>
</feature>
<accession>A0AAD7MKL2</accession>
<comment type="caution">
    <text evidence="2">The sequence shown here is derived from an EMBL/GenBank/DDBJ whole genome shotgun (WGS) entry which is preliminary data.</text>
</comment>
<dbReference type="EMBL" id="JARJLG010000272">
    <property type="protein sequence ID" value="KAJ7721065.1"/>
    <property type="molecule type" value="Genomic_DNA"/>
</dbReference>
<dbReference type="AlphaFoldDB" id="A0AAD7MKL2"/>
<feature type="compositionally biased region" description="Pro residues" evidence="1">
    <location>
        <begin position="603"/>
        <end position="613"/>
    </location>
</feature>
<keyword evidence="3" id="KW-1185">Reference proteome</keyword>
<proteinExistence type="predicted"/>
<sequence>MGTRDVSSTTRYAFNLLDNKNWKTFSFKAKNKFQDEGRWKYIDEPPVPKTITTQSPALSPGTGMIDIEIVNPDYAAWAEGNAKMMCRIVEMVAPDAADLIWLQMGRVCSWGSCAASRRPRRSLKFIYAVCAVHHIKYESPGILENSIHYYGNGRKYIYPCFPAYHLLLPMHAVPRACWAAPTRRPFPEQNARAWGRRWGAWGAGPLASGACRGRRRGWGAAGGRVGACAPGVLTGTRSGRDDWGALGALARSGRGRAGALASGARRAHGSTVRSGRAVPGPPDADALGEHPRGGRAGGKRSPTSHTAAPTSGGMCAAPHRRAPSPLAVLYRAPCPSAKIGVAGHAVGGEAANSGPTPHTPSPVSGRPCTAFPSSRALAARCSAPRTPPVGKNRGCGARSRRGGGKRRAHPPHTVPGVGTAVRRVPAVPRPRRSLFRAARPACWVAGRAAGGEAANGGPTPHTPWDGRAPRSCRPAPSPLAVPWLAPHPSAKIGVAGRAAGGEAANGGPTPHIPWDGRAPRSCRPAPSPLAVPQLAPHPSATNGVAGRAAGGEAENGGPTSHISSPVLGRPCAVFLPSRALAARCSAPRTPPVGWRAGRRLTAGPPPTHLPPTLPGLGTAVPVPPHPPLRKFS</sequence>
<dbReference type="Proteomes" id="UP001215280">
    <property type="component" value="Unassembled WGS sequence"/>
</dbReference>
<protein>
    <submittedName>
        <fullName evidence="2">Uncharacterized protein</fullName>
    </submittedName>
</protein>
<feature type="compositionally biased region" description="Basic residues" evidence="1">
    <location>
        <begin position="398"/>
        <end position="410"/>
    </location>
</feature>
<evidence type="ECO:0000313" key="2">
    <source>
        <dbReference type="EMBL" id="KAJ7721065.1"/>
    </source>
</evidence>
<name>A0AAD7MKL2_9AGAR</name>
<feature type="region of interest" description="Disordered" evidence="1">
    <location>
        <begin position="498"/>
        <end position="565"/>
    </location>
</feature>
<feature type="region of interest" description="Disordered" evidence="1">
    <location>
        <begin position="593"/>
        <end position="632"/>
    </location>
</feature>
<organism evidence="2 3">
    <name type="scientific">Mycena maculata</name>
    <dbReference type="NCBI Taxonomy" id="230809"/>
    <lineage>
        <taxon>Eukaryota</taxon>
        <taxon>Fungi</taxon>
        <taxon>Dikarya</taxon>
        <taxon>Basidiomycota</taxon>
        <taxon>Agaricomycotina</taxon>
        <taxon>Agaricomycetes</taxon>
        <taxon>Agaricomycetidae</taxon>
        <taxon>Agaricales</taxon>
        <taxon>Marasmiineae</taxon>
        <taxon>Mycenaceae</taxon>
        <taxon>Mycena</taxon>
    </lineage>
</organism>
<feature type="region of interest" description="Disordered" evidence="1">
    <location>
        <begin position="255"/>
        <end position="319"/>
    </location>
</feature>
<evidence type="ECO:0000256" key="1">
    <source>
        <dbReference type="SAM" id="MobiDB-lite"/>
    </source>
</evidence>
<gene>
    <name evidence="2" type="ORF">DFH07DRAFT_1008250</name>
</gene>
<feature type="compositionally biased region" description="Low complexity" evidence="1">
    <location>
        <begin position="498"/>
        <end position="507"/>
    </location>
</feature>
<feature type="compositionally biased region" description="Low complexity" evidence="1">
    <location>
        <begin position="255"/>
        <end position="264"/>
    </location>
</feature>